<dbReference type="GO" id="GO:0016020">
    <property type="term" value="C:membrane"/>
    <property type="evidence" value="ECO:0007669"/>
    <property type="project" value="UniProtKB-SubCell"/>
</dbReference>
<evidence type="ECO:0000313" key="10">
    <source>
        <dbReference type="EMBL" id="KAL1549258.1"/>
    </source>
</evidence>
<dbReference type="GO" id="GO:0034220">
    <property type="term" value="P:monoatomic ion transmembrane transport"/>
    <property type="evidence" value="ECO:0007669"/>
    <property type="project" value="UniProtKB-KW"/>
</dbReference>
<sequence>MFGKIKVKVMNSVQYAKKLGEEDPRRIFHAVKVGIAITLMSMFYYFKPLYHSFEEAGMWAILTVVVVFEFTVGGTIAKGLNRGAATLVAAGLGVGAEYLGNACGNKGEPIILGALVFLLASVATFTRFVPRVKRRYDYGVTIFILTFTLVAVSGARASQIWKMAYERLTTILIGGATCMVLSLCIYPVWAGQDLHNLIATNIGKLATFLEGFGSQFCISPADGEDKSYLQSHKTVLNSKANEEILVVCEFQQKIQPSCVEMSIESSKVLRELAEAIKEMRFPSSAVEIHLQNSKAAAEDLKKIMENSSMPTKAGLQEIVPILVIASVLIDIIKFVEKISTSVEELSQKAGFKQKNNQAQVKPVHDPVVIDVVEIKTIDSPPHIALRSSQN</sequence>
<dbReference type="InterPro" id="IPR020966">
    <property type="entry name" value="ALMT"/>
</dbReference>
<evidence type="ECO:0000256" key="4">
    <source>
        <dbReference type="ARBA" id="ARBA00022692"/>
    </source>
</evidence>
<evidence type="ECO:0000256" key="9">
    <source>
        <dbReference type="SAM" id="Phobius"/>
    </source>
</evidence>
<feature type="transmembrane region" description="Helical" evidence="9">
    <location>
        <begin position="27"/>
        <end position="46"/>
    </location>
</feature>
<keyword evidence="6" id="KW-0406">Ion transport</keyword>
<evidence type="ECO:0000256" key="3">
    <source>
        <dbReference type="ARBA" id="ARBA00022448"/>
    </source>
</evidence>
<evidence type="ECO:0000256" key="1">
    <source>
        <dbReference type="ARBA" id="ARBA00004141"/>
    </source>
</evidence>
<evidence type="ECO:0000256" key="8">
    <source>
        <dbReference type="ARBA" id="ARBA00023303"/>
    </source>
</evidence>
<reference evidence="10 11" key="1">
    <citation type="submission" date="2024-06" db="EMBL/GenBank/DDBJ databases">
        <title>A chromosome level genome sequence of Diviner's sage (Salvia divinorum).</title>
        <authorList>
            <person name="Ford S.A."/>
            <person name="Ro D.-K."/>
            <person name="Ness R.W."/>
            <person name="Phillips M.A."/>
        </authorList>
    </citation>
    <scope>NUCLEOTIDE SEQUENCE [LARGE SCALE GENOMIC DNA]</scope>
    <source>
        <strain evidence="10">SAF-2024a</strain>
        <tissue evidence="10">Leaf</tissue>
    </source>
</reference>
<keyword evidence="8" id="KW-0407">Ion channel</keyword>
<feature type="transmembrane region" description="Helical" evidence="9">
    <location>
        <begin position="58"/>
        <end position="77"/>
    </location>
</feature>
<keyword evidence="3" id="KW-0813">Transport</keyword>
<keyword evidence="4 9" id="KW-0812">Transmembrane</keyword>
<evidence type="ECO:0000256" key="5">
    <source>
        <dbReference type="ARBA" id="ARBA00022989"/>
    </source>
</evidence>
<keyword evidence="5 9" id="KW-1133">Transmembrane helix</keyword>
<keyword evidence="11" id="KW-1185">Reference proteome</keyword>
<dbReference type="AlphaFoldDB" id="A0ABD1H1H6"/>
<gene>
    <name evidence="10" type="ORF">AAHA92_17386</name>
</gene>
<feature type="transmembrane region" description="Helical" evidence="9">
    <location>
        <begin position="168"/>
        <end position="189"/>
    </location>
</feature>
<organism evidence="10 11">
    <name type="scientific">Salvia divinorum</name>
    <name type="common">Maria pastora</name>
    <name type="synonym">Diviner's sage</name>
    <dbReference type="NCBI Taxonomy" id="28513"/>
    <lineage>
        <taxon>Eukaryota</taxon>
        <taxon>Viridiplantae</taxon>
        <taxon>Streptophyta</taxon>
        <taxon>Embryophyta</taxon>
        <taxon>Tracheophyta</taxon>
        <taxon>Spermatophyta</taxon>
        <taxon>Magnoliopsida</taxon>
        <taxon>eudicotyledons</taxon>
        <taxon>Gunneridae</taxon>
        <taxon>Pentapetalae</taxon>
        <taxon>asterids</taxon>
        <taxon>lamiids</taxon>
        <taxon>Lamiales</taxon>
        <taxon>Lamiaceae</taxon>
        <taxon>Nepetoideae</taxon>
        <taxon>Mentheae</taxon>
        <taxon>Salviinae</taxon>
        <taxon>Salvia</taxon>
        <taxon>Salvia subgen. Calosphace</taxon>
    </lineage>
</organism>
<evidence type="ECO:0000256" key="6">
    <source>
        <dbReference type="ARBA" id="ARBA00023065"/>
    </source>
</evidence>
<name>A0ABD1H1H6_SALDI</name>
<evidence type="ECO:0000313" key="11">
    <source>
        <dbReference type="Proteomes" id="UP001567538"/>
    </source>
</evidence>
<accession>A0ABD1H1H6</accession>
<dbReference type="Proteomes" id="UP001567538">
    <property type="component" value="Unassembled WGS sequence"/>
</dbReference>
<protein>
    <submittedName>
        <fullName evidence="10">Aluminum-activated malate transporter 8-like</fullName>
    </submittedName>
</protein>
<comment type="similarity">
    <text evidence="2">Belongs to the aromatic acid exporter (TC 2.A.85) family.</text>
</comment>
<feature type="transmembrane region" description="Helical" evidence="9">
    <location>
        <begin position="136"/>
        <end position="156"/>
    </location>
</feature>
<comment type="subcellular location">
    <subcellularLocation>
        <location evidence="1">Membrane</location>
        <topology evidence="1">Multi-pass membrane protein</topology>
    </subcellularLocation>
</comment>
<proteinExistence type="inferred from homology"/>
<keyword evidence="7 9" id="KW-0472">Membrane</keyword>
<dbReference type="PANTHER" id="PTHR31086">
    <property type="entry name" value="ALUMINUM-ACTIVATED MALATE TRANSPORTER 10"/>
    <property type="match status" value="1"/>
</dbReference>
<evidence type="ECO:0000256" key="7">
    <source>
        <dbReference type="ARBA" id="ARBA00023136"/>
    </source>
</evidence>
<dbReference type="EMBL" id="JBEAFC010000007">
    <property type="protein sequence ID" value="KAL1549258.1"/>
    <property type="molecule type" value="Genomic_DNA"/>
</dbReference>
<comment type="caution">
    <text evidence="10">The sequence shown here is derived from an EMBL/GenBank/DDBJ whole genome shotgun (WGS) entry which is preliminary data.</text>
</comment>
<evidence type="ECO:0000256" key="2">
    <source>
        <dbReference type="ARBA" id="ARBA00007079"/>
    </source>
</evidence>
<feature type="transmembrane region" description="Helical" evidence="9">
    <location>
        <begin position="110"/>
        <end position="130"/>
    </location>
</feature>
<dbReference type="Pfam" id="PF11744">
    <property type="entry name" value="ALMT"/>
    <property type="match status" value="2"/>
</dbReference>